<dbReference type="GO" id="GO:0005886">
    <property type="term" value="C:plasma membrane"/>
    <property type="evidence" value="ECO:0007669"/>
    <property type="project" value="UniProtKB-SubCell"/>
</dbReference>
<reference evidence="10" key="1">
    <citation type="journal article" date="2014" name="Front. Microbiol.">
        <title>High frequency of phylogenetically diverse reductive dehalogenase-homologous genes in deep subseafloor sedimentary metagenomes.</title>
        <authorList>
            <person name="Kawai M."/>
            <person name="Futagami T."/>
            <person name="Toyoda A."/>
            <person name="Takaki Y."/>
            <person name="Nishi S."/>
            <person name="Hori S."/>
            <person name="Arai W."/>
            <person name="Tsubouchi T."/>
            <person name="Morono Y."/>
            <person name="Uchiyama I."/>
            <person name="Ito T."/>
            <person name="Fujiyama A."/>
            <person name="Inagaki F."/>
            <person name="Takami H."/>
        </authorList>
    </citation>
    <scope>NUCLEOTIDE SEQUENCE</scope>
    <source>
        <strain evidence="10">Expedition CK06-06</strain>
    </source>
</reference>
<comment type="subcellular location">
    <subcellularLocation>
        <location evidence="1">Cell inner membrane</location>
        <topology evidence="1">Multi-pass membrane protein</topology>
    </subcellularLocation>
</comment>
<evidence type="ECO:0000256" key="2">
    <source>
        <dbReference type="ARBA" id="ARBA00022448"/>
    </source>
</evidence>
<evidence type="ECO:0000256" key="5">
    <source>
        <dbReference type="ARBA" id="ARBA00022692"/>
    </source>
</evidence>
<evidence type="ECO:0000256" key="1">
    <source>
        <dbReference type="ARBA" id="ARBA00004429"/>
    </source>
</evidence>
<feature type="domain" description="Tripartite ATP-independent periplasmic transporters DctQ component" evidence="9">
    <location>
        <begin position="31"/>
        <end position="161"/>
    </location>
</feature>
<evidence type="ECO:0000256" key="7">
    <source>
        <dbReference type="ARBA" id="ARBA00023136"/>
    </source>
</evidence>
<comment type="caution">
    <text evidence="10">The sequence shown here is derived from an EMBL/GenBank/DDBJ whole genome shotgun (WGS) entry which is preliminary data.</text>
</comment>
<evidence type="ECO:0000256" key="4">
    <source>
        <dbReference type="ARBA" id="ARBA00022519"/>
    </source>
</evidence>
<organism evidence="10">
    <name type="scientific">marine sediment metagenome</name>
    <dbReference type="NCBI Taxonomy" id="412755"/>
    <lineage>
        <taxon>unclassified sequences</taxon>
        <taxon>metagenomes</taxon>
        <taxon>ecological metagenomes</taxon>
    </lineage>
</organism>
<keyword evidence="6 8" id="KW-1133">Transmembrane helix</keyword>
<evidence type="ECO:0000256" key="8">
    <source>
        <dbReference type="SAM" id="Phobius"/>
    </source>
</evidence>
<keyword evidence="2" id="KW-0813">Transport</keyword>
<keyword evidence="3" id="KW-1003">Cell membrane</keyword>
<name>X1A1J5_9ZZZZ</name>
<dbReference type="GO" id="GO:0022857">
    <property type="term" value="F:transmembrane transporter activity"/>
    <property type="evidence" value="ECO:0007669"/>
    <property type="project" value="TreeGrafter"/>
</dbReference>
<dbReference type="InterPro" id="IPR007387">
    <property type="entry name" value="TRAP_DctQ"/>
</dbReference>
<keyword evidence="5 8" id="KW-0812">Transmembrane</keyword>
<evidence type="ECO:0000256" key="3">
    <source>
        <dbReference type="ARBA" id="ARBA00022475"/>
    </source>
</evidence>
<gene>
    <name evidence="10" type="ORF">S01H4_04428</name>
</gene>
<dbReference type="PANTHER" id="PTHR35011">
    <property type="entry name" value="2,3-DIKETO-L-GULONATE TRAP TRANSPORTER SMALL PERMEASE PROTEIN YIAM"/>
    <property type="match status" value="1"/>
</dbReference>
<dbReference type="EMBL" id="BART01001184">
    <property type="protein sequence ID" value="GAG64022.1"/>
    <property type="molecule type" value="Genomic_DNA"/>
</dbReference>
<protein>
    <recommendedName>
        <fullName evidence="9">Tripartite ATP-independent periplasmic transporters DctQ component domain-containing protein</fullName>
    </recommendedName>
</protein>
<feature type="transmembrane region" description="Helical" evidence="8">
    <location>
        <begin position="140"/>
        <end position="161"/>
    </location>
</feature>
<feature type="transmembrane region" description="Helical" evidence="8">
    <location>
        <begin position="21"/>
        <end position="42"/>
    </location>
</feature>
<evidence type="ECO:0000313" key="10">
    <source>
        <dbReference type="EMBL" id="GAG64022.1"/>
    </source>
</evidence>
<evidence type="ECO:0000256" key="6">
    <source>
        <dbReference type="ARBA" id="ARBA00022989"/>
    </source>
</evidence>
<evidence type="ECO:0000259" key="9">
    <source>
        <dbReference type="Pfam" id="PF04290"/>
    </source>
</evidence>
<dbReference type="Pfam" id="PF04290">
    <property type="entry name" value="DctQ"/>
    <property type="match status" value="1"/>
</dbReference>
<keyword evidence="7 8" id="KW-0472">Membrane</keyword>
<accession>X1A1J5</accession>
<dbReference type="AlphaFoldDB" id="X1A1J5"/>
<keyword evidence="4" id="KW-0997">Cell inner membrane</keyword>
<dbReference type="InterPro" id="IPR055348">
    <property type="entry name" value="DctQ"/>
</dbReference>
<sequence>MNYISFFVKKMLNIIAIIEDIACRIGMWLCVILVFFGVINRYFLHFPIMWIDDLSVYIFIFYLFISIALTSREDSHLRINVFRNKIFKKNSKADFIYGFFLRIISIIIVIFFIPPTYNFMLRAIKYPEYGTLVPWFNTSWLMYALFFMVILLLIHMFEWLAKDVILIRKLILKGRKQ</sequence>
<proteinExistence type="predicted"/>
<feature type="transmembrane region" description="Helical" evidence="8">
    <location>
        <begin position="93"/>
        <end position="113"/>
    </location>
</feature>
<dbReference type="GO" id="GO:0015740">
    <property type="term" value="P:C4-dicarboxylate transport"/>
    <property type="evidence" value="ECO:0007669"/>
    <property type="project" value="TreeGrafter"/>
</dbReference>
<feature type="transmembrane region" description="Helical" evidence="8">
    <location>
        <begin position="54"/>
        <end position="72"/>
    </location>
</feature>
<dbReference type="PANTHER" id="PTHR35011:SF2">
    <property type="entry name" value="2,3-DIKETO-L-GULONATE TRAP TRANSPORTER SMALL PERMEASE PROTEIN YIAM"/>
    <property type="match status" value="1"/>
</dbReference>